<dbReference type="InterPro" id="IPR016024">
    <property type="entry name" value="ARM-type_fold"/>
</dbReference>
<evidence type="ECO:0000256" key="1">
    <source>
        <dbReference type="SAM" id="MobiDB-lite"/>
    </source>
</evidence>
<dbReference type="OrthoDB" id="9931937at2759"/>
<evidence type="ECO:0000256" key="2">
    <source>
        <dbReference type="SAM" id="SignalP"/>
    </source>
</evidence>
<organism evidence="4 5">
    <name type="scientific">Anolis carolinensis</name>
    <name type="common">Green anole</name>
    <name type="synonym">American chameleon</name>
    <dbReference type="NCBI Taxonomy" id="28377"/>
    <lineage>
        <taxon>Eukaryota</taxon>
        <taxon>Metazoa</taxon>
        <taxon>Chordata</taxon>
        <taxon>Craniata</taxon>
        <taxon>Vertebrata</taxon>
        <taxon>Euteleostomi</taxon>
        <taxon>Lepidosauria</taxon>
        <taxon>Squamata</taxon>
        <taxon>Bifurcata</taxon>
        <taxon>Unidentata</taxon>
        <taxon>Episquamata</taxon>
        <taxon>Toxicofera</taxon>
        <taxon>Iguania</taxon>
        <taxon>Dactyloidae</taxon>
        <taxon>Anolis</taxon>
    </lineage>
</organism>
<dbReference type="Pfam" id="PF04826">
    <property type="entry name" value="Arm_2"/>
    <property type="match status" value="1"/>
</dbReference>
<dbReference type="GeneTree" id="ENSGT00390000003856"/>
<dbReference type="InterPro" id="IPR042834">
    <property type="entry name" value="Armc12"/>
</dbReference>
<dbReference type="InterPro" id="IPR006911">
    <property type="entry name" value="ARM-rpt_dom"/>
</dbReference>
<dbReference type="eggNOG" id="ENOG502QTRM">
    <property type="taxonomic scope" value="Eukaryota"/>
</dbReference>
<name>H9GNY7_ANOCA</name>
<dbReference type="SUPFAM" id="SSF48371">
    <property type="entry name" value="ARM repeat"/>
    <property type="match status" value="1"/>
</dbReference>
<dbReference type="Proteomes" id="UP000001646">
    <property type="component" value="Unplaced"/>
</dbReference>
<feature type="domain" description="Armadillo repeat-containing" evidence="3">
    <location>
        <begin position="93"/>
        <end position="243"/>
    </location>
</feature>
<dbReference type="KEGG" id="acs:100551564"/>
<feature type="region of interest" description="Disordered" evidence="1">
    <location>
        <begin position="329"/>
        <end position="408"/>
    </location>
</feature>
<protein>
    <recommendedName>
        <fullName evidence="3">Armadillo repeat-containing domain-containing protein</fullName>
    </recommendedName>
</protein>
<feature type="chain" id="PRO_5032599739" description="Armadillo repeat-containing domain-containing protein" evidence="2">
    <location>
        <begin position="21"/>
        <end position="408"/>
    </location>
</feature>
<proteinExistence type="predicted"/>
<dbReference type="InterPro" id="IPR011989">
    <property type="entry name" value="ARM-like"/>
</dbReference>
<dbReference type="HOGENOM" id="CLU_070346_0_0_1"/>
<evidence type="ECO:0000313" key="5">
    <source>
        <dbReference type="Proteomes" id="UP000001646"/>
    </source>
</evidence>
<dbReference type="Bgee" id="ENSACAG00000017112">
    <property type="expression patterns" value="Expressed in kidney and 4 other cell types or tissues"/>
</dbReference>
<dbReference type="Gene3D" id="1.25.10.10">
    <property type="entry name" value="Leucine-rich Repeat Variant"/>
    <property type="match status" value="1"/>
</dbReference>
<feature type="signal peptide" evidence="2">
    <location>
        <begin position="1"/>
        <end position="20"/>
    </location>
</feature>
<keyword evidence="5" id="KW-1185">Reference proteome</keyword>
<accession>H9GNY7</accession>
<sequence>MTIQVYGFGLIVFLFSCLDRRLPNGTIWDTFKEGVPVEYYPMSSALVNVPGELRKLLEALSPNLDDDSKRTTLHNITQYIYLKESEANICTNDDIKLVASFLDDDNKVIKTEALNALKAFTIIWRFKIKIQEYVPKVAELVTNTWDTNLQVAGLRLLNGLHIPDNTHPLMRRLLSNFMDILLMANTLAKVQVLKFLSTLAQEEDLLYDIMNSQAPPEFLSLFQPSLPGNLLCELLIFVERLSAGRLSPQYQSVQWQYNDNSLHEVIFGDNSRLSDRLLALIIHPEEEVQTEACKVILSLRLNKEESRVLSGPPFGANISVGPLESTGISQANTSSLSNHPLNSRASHPSDTVGNDGTHDESDLSFYPLQTLDDTGHSFHPMDSGRIVEDNSRSNLHPVDCLDNDSSSI</sequence>
<dbReference type="GO" id="GO:0005634">
    <property type="term" value="C:nucleus"/>
    <property type="evidence" value="ECO:0000318"/>
    <property type="project" value="GO_Central"/>
</dbReference>
<reference evidence="4" key="3">
    <citation type="submission" date="2025-09" db="UniProtKB">
        <authorList>
            <consortium name="Ensembl"/>
        </authorList>
    </citation>
    <scope>IDENTIFICATION</scope>
</reference>
<dbReference type="Ensembl" id="ENSACAT00000017170.4">
    <property type="protein sequence ID" value="ENSACAP00000016836.4"/>
    <property type="gene ID" value="ENSACAG00000017112.4"/>
</dbReference>
<dbReference type="PANTHER" id="PTHR47144:SF1">
    <property type="entry name" value="ARMADILLO REPEAT-CONTAINING PROTEIN 12"/>
    <property type="match status" value="1"/>
</dbReference>
<dbReference type="PANTHER" id="PTHR47144">
    <property type="entry name" value="ARMADILLO REPEAT-CONTAINING PROTEIN 12"/>
    <property type="match status" value="1"/>
</dbReference>
<feature type="compositionally biased region" description="Polar residues" evidence="1">
    <location>
        <begin position="329"/>
        <end position="354"/>
    </location>
</feature>
<reference evidence="4" key="1">
    <citation type="submission" date="2009-12" db="EMBL/GenBank/DDBJ databases">
        <title>The Genome Sequence of Anolis carolinensis (Green Anole Lizard).</title>
        <authorList>
            <consortium name="The Genome Sequencing Platform"/>
            <person name="Di Palma F."/>
            <person name="Alfoldi J."/>
            <person name="Heiman D."/>
            <person name="Young S."/>
            <person name="Grabherr M."/>
            <person name="Johnson J."/>
            <person name="Lander E.S."/>
            <person name="Lindblad-Toh K."/>
        </authorList>
    </citation>
    <scope>NUCLEOTIDE SEQUENCE [LARGE SCALE GENOMIC DNA]</scope>
    <source>
        <strain evidence="4">JBL SC #1</strain>
    </source>
</reference>
<keyword evidence="2" id="KW-0732">Signal</keyword>
<reference evidence="4" key="2">
    <citation type="submission" date="2025-08" db="UniProtKB">
        <authorList>
            <consortium name="Ensembl"/>
        </authorList>
    </citation>
    <scope>IDENTIFICATION</scope>
</reference>
<dbReference type="InParanoid" id="H9GNY7"/>
<dbReference type="AlphaFoldDB" id="H9GNY7"/>
<evidence type="ECO:0000313" key="4">
    <source>
        <dbReference type="Ensembl" id="ENSACAP00000016836.4"/>
    </source>
</evidence>
<evidence type="ECO:0000259" key="3">
    <source>
        <dbReference type="Pfam" id="PF04826"/>
    </source>
</evidence>